<keyword evidence="1" id="KW-0805">Transcription regulation</keyword>
<organism evidence="5 6">
    <name type="scientific">Polycladomyces subterraneus</name>
    <dbReference type="NCBI Taxonomy" id="1016997"/>
    <lineage>
        <taxon>Bacteria</taxon>
        <taxon>Bacillati</taxon>
        <taxon>Bacillota</taxon>
        <taxon>Bacilli</taxon>
        <taxon>Bacillales</taxon>
        <taxon>Thermoactinomycetaceae</taxon>
        <taxon>Polycladomyces</taxon>
    </lineage>
</organism>
<dbReference type="Pfam" id="PF00356">
    <property type="entry name" value="LacI"/>
    <property type="match status" value="1"/>
</dbReference>
<dbReference type="PANTHER" id="PTHR30146">
    <property type="entry name" value="LACI-RELATED TRANSCRIPTIONAL REPRESSOR"/>
    <property type="match status" value="1"/>
</dbReference>
<comment type="caution">
    <text evidence="5">The sequence shown here is derived from an EMBL/GenBank/DDBJ whole genome shotgun (WGS) entry which is preliminary data.</text>
</comment>
<keyword evidence="6" id="KW-1185">Reference proteome</keyword>
<dbReference type="SUPFAM" id="SSF47413">
    <property type="entry name" value="lambda repressor-like DNA-binding domains"/>
    <property type="match status" value="1"/>
</dbReference>
<proteinExistence type="predicted"/>
<dbReference type="CDD" id="cd01392">
    <property type="entry name" value="HTH_LacI"/>
    <property type="match status" value="1"/>
</dbReference>
<dbReference type="Gene3D" id="3.40.50.2300">
    <property type="match status" value="2"/>
</dbReference>
<protein>
    <submittedName>
        <fullName evidence="5">LacI family transcriptional regulator</fullName>
    </submittedName>
</protein>
<dbReference type="PROSITE" id="PS50932">
    <property type="entry name" value="HTH_LACI_2"/>
    <property type="match status" value="1"/>
</dbReference>
<dbReference type="InterPro" id="IPR046335">
    <property type="entry name" value="LacI/GalR-like_sensor"/>
</dbReference>
<name>A0ABT8IP95_9BACL</name>
<dbReference type="InterPro" id="IPR028082">
    <property type="entry name" value="Peripla_BP_I"/>
</dbReference>
<sequence>MKATIYDIAKATGVSIATVSKVLNNTGRISEATRKKVLNAIEELGYEKSAIASALAGKNTYTIGFLLPDINNPFFAEVARGAEDAAFERGYSVLICSTDHREEKERSYLKTLRHKRMDGLVIATGTTPRETLEELMDEGVRIVLMSREIPGALIGSVMVDNHRGGQLAAEHLLSLGHRKIGLIMEPLSIGSAHDIFRGFQKAAEGTDAELFVSKETGFGIEAGARLAGEMLARHEVTALFAANDELAVGVLQACRERGIRVPEDLSVVGYDNTILSRIVTPALTTVAQPIYELGRRTVHLLMDGIENENQPKNREVLEPRLIVRESTAPPPIHR</sequence>
<feature type="domain" description="HTH lacI-type" evidence="4">
    <location>
        <begin position="3"/>
        <end position="57"/>
    </location>
</feature>
<dbReference type="PANTHER" id="PTHR30146:SF109">
    <property type="entry name" value="HTH-TYPE TRANSCRIPTIONAL REGULATOR GALS"/>
    <property type="match status" value="1"/>
</dbReference>
<keyword evidence="3" id="KW-0804">Transcription</keyword>
<evidence type="ECO:0000313" key="5">
    <source>
        <dbReference type="EMBL" id="MDN4594623.1"/>
    </source>
</evidence>
<dbReference type="PROSITE" id="PS00356">
    <property type="entry name" value="HTH_LACI_1"/>
    <property type="match status" value="1"/>
</dbReference>
<gene>
    <name evidence="5" type="ORF">NWF35_12150</name>
</gene>
<evidence type="ECO:0000256" key="2">
    <source>
        <dbReference type="ARBA" id="ARBA00023125"/>
    </source>
</evidence>
<keyword evidence="2" id="KW-0238">DNA-binding</keyword>
<dbReference type="RefSeq" id="WP_301239396.1">
    <property type="nucleotide sequence ID" value="NZ_JANRHH010000042.1"/>
</dbReference>
<dbReference type="Gene3D" id="1.10.260.40">
    <property type="entry name" value="lambda repressor-like DNA-binding domains"/>
    <property type="match status" value="1"/>
</dbReference>
<dbReference type="Pfam" id="PF13377">
    <property type="entry name" value="Peripla_BP_3"/>
    <property type="match status" value="1"/>
</dbReference>
<dbReference type="PRINTS" id="PR00036">
    <property type="entry name" value="HTHLACI"/>
</dbReference>
<reference evidence="5" key="1">
    <citation type="submission" date="2022-08" db="EMBL/GenBank/DDBJ databases">
        <title>Polycladomyces zharkentsis sp. nov., a novel thermophilic CMC and starch-degrading bacterium isolated from a geothermal spring in Kazakhstan.</title>
        <authorList>
            <person name="Mashzhan A."/>
            <person name="Kistaubaeva A."/>
            <person name="Javier-Lopez R."/>
            <person name="Birkeland N.-K."/>
        </authorList>
    </citation>
    <scope>NUCLEOTIDE SEQUENCE</scope>
    <source>
        <strain evidence="5">KSR 13</strain>
    </source>
</reference>
<evidence type="ECO:0000256" key="1">
    <source>
        <dbReference type="ARBA" id="ARBA00023015"/>
    </source>
</evidence>
<dbReference type="EMBL" id="JANRHH010000042">
    <property type="protein sequence ID" value="MDN4594623.1"/>
    <property type="molecule type" value="Genomic_DNA"/>
</dbReference>
<evidence type="ECO:0000256" key="3">
    <source>
        <dbReference type="ARBA" id="ARBA00023163"/>
    </source>
</evidence>
<dbReference type="Proteomes" id="UP001174196">
    <property type="component" value="Unassembled WGS sequence"/>
</dbReference>
<evidence type="ECO:0000313" key="6">
    <source>
        <dbReference type="Proteomes" id="UP001174196"/>
    </source>
</evidence>
<dbReference type="InterPro" id="IPR000843">
    <property type="entry name" value="HTH_LacI"/>
</dbReference>
<dbReference type="SUPFAM" id="SSF53822">
    <property type="entry name" value="Periplasmic binding protein-like I"/>
    <property type="match status" value="1"/>
</dbReference>
<dbReference type="CDD" id="cd06267">
    <property type="entry name" value="PBP1_LacI_sugar_binding-like"/>
    <property type="match status" value="1"/>
</dbReference>
<evidence type="ECO:0000259" key="4">
    <source>
        <dbReference type="PROSITE" id="PS50932"/>
    </source>
</evidence>
<accession>A0ABT8IP95</accession>
<dbReference type="InterPro" id="IPR010982">
    <property type="entry name" value="Lambda_DNA-bd_dom_sf"/>
</dbReference>
<dbReference type="SMART" id="SM00354">
    <property type="entry name" value="HTH_LACI"/>
    <property type="match status" value="1"/>
</dbReference>